<dbReference type="HAMAP" id="MF_00376">
    <property type="entry name" value="Dephospho_CoA_kinase"/>
    <property type="match status" value="1"/>
</dbReference>
<dbReference type="GO" id="GO:0004140">
    <property type="term" value="F:dephospho-CoA kinase activity"/>
    <property type="evidence" value="ECO:0007669"/>
    <property type="project" value="UniProtKB-UniRule"/>
</dbReference>
<evidence type="ECO:0000313" key="7">
    <source>
        <dbReference type="EMBL" id="REH38787.1"/>
    </source>
</evidence>
<dbReference type="RefSeq" id="WP_116207816.1">
    <property type="nucleotide sequence ID" value="NZ_QUNR01000002.1"/>
</dbReference>
<gene>
    <name evidence="5" type="primary">coaE</name>
    <name evidence="7" type="ORF">DFR26_0949</name>
</gene>
<comment type="similarity">
    <text evidence="1 5">Belongs to the CoaE family.</text>
</comment>
<dbReference type="Proteomes" id="UP000256774">
    <property type="component" value="Unassembled WGS sequence"/>
</dbReference>
<keyword evidence="5 7" id="KW-0418">Kinase</keyword>
<evidence type="ECO:0000256" key="2">
    <source>
        <dbReference type="ARBA" id="ARBA00022741"/>
    </source>
</evidence>
<dbReference type="SUPFAM" id="SSF52540">
    <property type="entry name" value="P-loop containing nucleoside triphosphate hydrolases"/>
    <property type="match status" value="1"/>
</dbReference>
<comment type="caution">
    <text evidence="7">The sequence shown here is derived from an EMBL/GenBank/DDBJ whole genome shotgun (WGS) entry which is preliminary data.</text>
</comment>
<comment type="pathway">
    <text evidence="5">Cofactor biosynthesis; coenzyme A biosynthesis; CoA from (R)-pantothenate: step 5/5.</text>
</comment>
<keyword evidence="5" id="KW-0808">Transferase</keyword>
<evidence type="ECO:0000256" key="1">
    <source>
        <dbReference type="ARBA" id="ARBA00009018"/>
    </source>
</evidence>
<dbReference type="Gene3D" id="3.40.50.300">
    <property type="entry name" value="P-loop containing nucleotide triphosphate hydrolases"/>
    <property type="match status" value="1"/>
</dbReference>
<keyword evidence="2 5" id="KW-0547">Nucleotide-binding</keyword>
<dbReference type="PANTHER" id="PTHR10695:SF46">
    <property type="entry name" value="BIFUNCTIONAL COENZYME A SYNTHASE-RELATED"/>
    <property type="match status" value="1"/>
</dbReference>
<comment type="subcellular location">
    <subcellularLocation>
        <location evidence="5">Cytoplasm</location>
    </subcellularLocation>
</comment>
<evidence type="ECO:0000313" key="8">
    <source>
        <dbReference type="Proteomes" id="UP000256774"/>
    </source>
</evidence>
<dbReference type="OrthoDB" id="9812943at2"/>
<dbReference type="Pfam" id="PF01121">
    <property type="entry name" value="CoaE"/>
    <property type="match status" value="1"/>
</dbReference>
<keyword evidence="3 5" id="KW-0067">ATP-binding</keyword>
<dbReference type="GO" id="GO:0005737">
    <property type="term" value="C:cytoplasm"/>
    <property type="evidence" value="ECO:0007669"/>
    <property type="project" value="UniProtKB-SubCell"/>
</dbReference>
<dbReference type="InterPro" id="IPR027417">
    <property type="entry name" value="P-loop_NTPase"/>
</dbReference>
<evidence type="ECO:0000256" key="6">
    <source>
        <dbReference type="NCBIfam" id="TIGR00152"/>
    </source>
</evidence>
<organism evidence="7 8">
    <name type="scientific">Paraperlucidibaca baekdonensis</name>
    <dbReference type="NCBI Taxonomy" id="748120"/>
    <lineage>
        <taxon>Bacteria</taxon>
        <taxon>Pseudomonadati</taxon>
        <taxon>Pseudomonadota</taxon>
        <taxon>Gammaproteobacteria</taxon>
        <taxon>Moraxellales</taxon>
        <taxon>Moraxellaceae</taxon>
        <taxon>Paraperlucidibaca</taxon>
    </lineage>
</organism>
<comment type="catalytic activity">
    <reaction evidence="5">
        <text>3'-dephospho-CoA + ATP = ADP + CoA + H(+)</text>
        <dbReference type="Rhea" id="RHEA:18245"/>
        <dbReference type="ChEBI" id="CHEBI:15378"/>
        <dbReference type="ChEBI" id="CHEBI:30616"/>
        <dbReference type="ChEBI" id="CHEBI:57287"/>
        <dbReference type="ChEBI" id="CHEBI:57328"/>
        <dbReference type="ChEBI" id="CHEBI:456216"/>
        <dbReference type="EC" id="2.7.1.24"/>
    </reaction>
</comment>
<dbReference type="NCBIfam" id="TIGR00152">
    <property type="entry name" value="dephospho-CoA kinase"/>
    <property type="match status" value="1"/>
</dbReference>
<accession>A0A3E0H6A3</accession>
<dbReference type="EMBL" id="QUNR01000002">
    <property type="protein sequence ID" value="REH38787.1"/>
    <property type="molecule type" value="Genomic_DNA"/>
</dbReference>
<evidence type="ECO:0000256" key="4">
    <source>
        <dbReference type="ARBA" id="ARBA00022993"/>
    </source>
</evidence>
<feature type="binding site" evidence="5">
    <location>
        <begin position="13"/>
        <end position="18"/>
    </location>
    <ligand>
        <name>ATP</name>
        <dbReference type="ChEBI" id="CHEBI:30616"/>
    </ligand>
</feature>
<dbReference type="EC" id="2.7.1.24" evidence="5 6"/>
<dbReference type="GO" id="GO:0015937">
    <property type="term" value="P:coenzyme A biosynthetic process"/>
    <property type="evidence" value="ECO:0007669"/>
    <property type="project" value="UniProtKB-UniRule"/>
</dbReference>
<dbReference type="PANTHER" id="PTHR10695">
    <property type="entry name" value="DEPHOSPHO-COA KINASE-RELATED"/>
    <property type="match status" value="1"/>
</dbReference>
<reference evidence="7 8" key="1">
    <citation type="submission" date="2018-08" db="EMBL/GenBank/DDBJ databases">
        <title>Genomic Encyclopedia of Type Strains, Phase IV (KMG-IV): sequencing the most valuable type-strain genomes for metagenomic binning, comparative biology and taxonomic classification.</title>
        <authorList>
            <person name="Goeker M."/>
        </authorList>
    </citation>
    <scope>NUCLEOTIDE SEQUENCE [LARGE SCALE GENOMIC DNA]</scope>
    <source>
        <strain evidence="7 8">DSM 26022</strain>
    </source>
</reference>
<name>A0A3E0H6A3_9GAMM</name>
<dbReference type="AlphaFoldDB" id="A0A3E0H6A3"/>
<protein>
    <recommendedName>
        <fullName evidence="5 6">Dephospho-CoA kinase</fullName>
        <ecNumber evidence="5 6">2.7.1.24</ecNumber>
    </recommendedName>
    <alternativeName>
        <fullName evidence="5">Dephosphocoenzyme A kinase</fullName>
    </alternativeName>
</protein>
<keyword evidence="8" id="KW-1185">Reference proteome</keyword>
<dbReference type="PROSITE" id="PS51219">
    <property type="entry name" value="DPCK"/>
    <property type="match status" value="1"/>
</dbReference>
<evidence type="ECO:0000256" key="5">
    <source>
        <dbReference type="HAMAP-Rule" id="MF_00376"/>
    </source>
</evidence>
<evidence type="ECO:0000256" key="3">
    <source>
        <dbReference type="ARBA" id="ARBA00022840"/>
    </source>
</evidence>
<dbReference type="UniPathway" id="UPA00241">
    <property type="reaction ID" value="UER00356"/>
</dbReference>
<keyword evidence="4 5" id="KW-0173">Coenzyme A biosynthesis</keyword>
<proteinExistence type="inferred from homology"/>
<dbReference type="CDD" id="cd02022">
    <property type="entry name" value="DPCK"/>
    <property type="match status" value="1"/>
</dbReference>
<dbReference type="InterPro" id="IPR001977">
    <property type="entry name" value="Depp_CoAkinase"/>
</dbReference>
<keyword evidence="5" id="KW-0963">Cytoplasm</keyword>
<sequence length="199" mass="21462">MAAWILGVSGGIGSGKTAATDYFQTLGITVVDADIVAREVVAVGEPALDEIAAHFGSHVINPDGTLHRAALRDIVFADTAQRQALEAITHPAIRQRLQAQCLAATSAYAILASPLLWESGQAALAQRTLLVDVSEATQLQRASQRDGVTEANIRAIMAAQWTRQQRHDQANDIIINEGSLAELHQQIDALHAEYLTWRP</sequence>
<comment type="function">
    <text evidence="5">Catalyzes the phosphorylation of the 3'-hydroxyl group of dephosphocoenzyme A to form coenzyme A.</text>
</comment>
<dbReference type="GO" id="GO:0005524">
    <property type="term" value="F:ATP binding"/>
    <property type="evidence" value="ECO:0007669"/>
    <property type="project" value="UniProtKB-UniRule"/>
</dbReference>